<dbReference type="AlphaFoldDB" id="A0A9P8CY97"/>
<protein>
    <submittedName>
        <fullName evidence="3">Uncharacterized protein</fullName>
    </submittedName>
</protein>
<feature type="compositionally biased region" description="Basic and acidic residues" evidence="1">
    <location>
        <begin position="486"/>
        <end position="496"/>
    </location>
</feature>
<evidence type="ECO:0000313" key="4">
    <source>
        <dbReference type="Proteomes" id="UP000717515"/>
    </source>
</evidence>
<feature type="transmembrane region" description="Helical" evidence="2">
    <location>
        <begin position="288"/>
        <end position="306"/>
    </location>
</feature>
<organism evidence="3 4">
    <name type="scientific">Mortierella alpina</name>
    <name type="common">Oleaginous fungus</name>
    <name type="synonym">Mortierella renispora</name>
    <dbReference type="NCBI Taxonomy" id="64518"/>
    <lineage>
        <taxon>Eukaryota</taxon>
        <taxon>Fungi</taxon>
        <taxon>Fungi incertae sedis</taxon>
        <taxon>Mucoromycota</taxon>
        <taxon>Mortierellomycotina</taxon>
        <taxon>Mortierellomycetes</taxon>
        <taxon>Mortierellales</taxon>
        <taxon>Mortierellaceae</taxon>
        <taxon>Mortierella</taxon>
    </lineage>
</organism>
<name>A0A9P8CY97_MORAP</name>
<accession>A0A9P8CY97</accession>
<comment type="caution">
    <text evidence="3">The sequence shown here is derived from an EMBL/GenBank/DDBJ whole genome shotgun (WGS) entry which is preliminary data.</text>
</comment>
<gene>
    <name evidence="3" type="ORF">KVV02_004581</name>
</gene>
<sequence>MRSYPSSASRGKHLAPIDTSSASPSFTFTSSVPVDHTTRNAEVLAREILQARLYGILPSLYASGIWCCDHHQLDLSLSLVIILTGAYVLWHCYPSPRSRRVSAASGITAAPEKVQFDTVMPPAPASILNTAAVTPTTTTITTAPALSTTPGHLSLPPSSAQASVVSVSRDHDGTCDETGPRAAETQDLNLQIESNTPRLLNNSLPSAESPLPAYPPPPYRSKCNSPYLQGNTASAEHWPQQPPQQQQLQYLPRIRLLVHGLGAAGALLGFGLWTVWVKSEAPLGQEVLLLATGAAMVYAVMVYRTLKLLCSSRAAGPADSDAGSIIIALLDAQEELLHSEERVSRRVLDERTGLSDAHHGDDTDALVKSTIELRKKNRLQQVCSVRRNSSSPTLTSPTTLSLLHEVKSEFRLWALSFFVLAPSIPWSIGGAGGRRSSVNSAPRGLGIMDLDEHEYDMIQKREAYGMGIDVAQGEGGARRPQGQDGFQKEGTRPSKDHVHKRGQSESVTGAITRAPSSQSTLSKLARIHLDSERLGGIFQYYRRRQAAANSKDSGRSVDQEQEQDTGIAFVVRSSTLPTVRVGLYGAAQKRLWSSTGTMNEVPPETCADLQTL</sequence>
<dbReference type="EMBL" id="JAIFTL010000071">
    <property type="protein sequence ID" value="KAG9324292.1"/>
    <property type="molecule type" value="Genomic_DNA"/>
</dbReference>
<keyword evidence="2" id="KW-0472">Membrane</keyword>
<evidence type="ECO:0000313" key="3">
    <source>
        <dbReference type="EMBL" id="KAG9324292.1"/>
    </source>
</evidence>
<evidence type="ECO:0000256" key="2">
    <source>
        <dbReference type="SAM" id="Phobius"/>
    </source>
</evidence>
<reference evidence="3" key="1">
    <citation type="submission" date="2021-07" db="EMBL/GenBank/DDBJ databases">
        <title>Draft genome of Mortierella alpina, strain LL118, isolated from an aspen leaf litter sample.</title>
        <authorList>
            <person name="Yang S."/>
            <person name="Vinatzer B.A."/>
        </authorList>
    </citation>
    <scope>NUCLEOTIDE SEQUENCE</scope>
    <source>
        <strain evidence="3">LL118</strain>
    </source>
</reference>
<evidence type="ECO:0000256" key="1">
    <source>
        <dbReference type="SAM" id="MobiDB-lite"/>
    </source>
</evidence>
<keyword evidence="2" id="KW-0812">Transmembrane</keyword>
<feature type="compositionally biased region" description="Polar residues" evidence="1">
    <location>
        <begin position="504"/>
        <end position="517"/>
    </location>
</feature>
<feature type="region of interest" description="Disordered" evidence="1">
    <location>
        <begin position="472"/>
        <end position="517"/>
    </location>
</feature>
<keyword evidence="2" id="KW-1133">Transmembrane helix</keyword>
<dbReference type="Proteomes" id="UP000717515">
    <property type="component" value="Unassembled WGS sequence"/>
</dbReference>
<proteinExistence type="predicted"/>
<feature type="transmembrane region" description="Helical" evidence="2">
    <location>
        <begin position="256"/>
        <end position="276"/>
    </location>
</feature>